<dbReference type="Pfam" id="PF07228">
    <property type="entry name" value="SpoIIE"/>
    <property type="match status" value="1"/>
</dbReference>
<dbReference type="InterPro" id="IPR001932">
    <property type="entry name" value="PPM-type_phosphatase-like_dom"/>
</dbReference>
<keyword evidence="2" id="KW-0472">Membrane</keyword>
<dbReference type="InterPro" id="IPR036457">
    <property type="entry name" value="PPM-type-like_dom_sf"/>
</dbReference>
<dbReference type="GO" id="GO:0016791">
    <property type="term" value="F:phosphatase activity"/>
    <property type="evidence" value="ECO:0007669"/>
    <property type="project" value="TreeGrafter"/>
</dbReference>
<dbReference type="PANTHER" id="PTHR43156:SF2">
    <property type="entry name" value="STAGE II SPORULATION PROTEIN E"/>
    <property type="match status" value="1"/>
</dbReference>
<dbReference type="Proteomes" id="UP000317940">
    <property type="component" value="Unassembled WGS sequence"/>
</dbReference>
<feature type="transmembrane region" description="Helical" evidence="2">
    <location>
        <begin position="97"/>
        <end position="115"/>
    </location>
</feature>
<dbReference type="Gene3D" id="3.60.40.10">
    <property type="entry name" value="PPM-type phosphatase domain"/>
    <property type="match status" value="1"/>
</dbReference>
<keyword evidence="2" id="KW-0812">Transmembrane</keyword>
<evidence type="ECO:0000313" key="5">
    <source>
        <dbReference type="Proteomes" id="UP000317940"/>
    </source>
</evidence>
<evidence type="ECO:0000259" key="3">
    <source>
        <dbReference type="SMART" id="SM00331"/>
    </source>
</evidence>
<evidence type="ECO:0000313" key="4">
    <source>
        <dbReference type="EMBL" id="TWG00360.1"/>
    </source>
</evidence>
<dbReference type="AlphaFoldDB" id="A0A561ULY4"/>
<dbReference type="SMART" id="SM00331">
    <property type="entry name" value="PP2C_SIG"/>
    <property type="match status" value="1"/>
</dbReference>
<feature type="transmembrane region" description="Helical" evidence="2">
    <location>
        <begin position="43"/>
        <end position="63"/>
    </location>
</feature>
<comment type="caution">
    <text evidence="4">The sequence shown here is derived from an EMBL/GenBank/DDBJ whole genome shotgun (WGS) entry which is preliminary data.</text>
</comment>
<accession>A0A561ULY4</accession>
<protein>
    <submittedName>
        <fullName evidence="4">Stage II sporulation protein E</fullName>
    </submittedName>
</protein>
<organism evidence="4 5">
    <name type="scientific">Kitasatospora viridis</name>
    <dbReference type="NCBI Taxonomy" id="281105"/>
    <lineage>
        <taxon>Bacteria</taxon>
        <taxon>Bacillati</taxon>
        <taxon>Actinomycetota</taxon>
        <taxon>Actinomycetes</taxon>
        <taxon>Kitasatosporales</taxon>
        <taxon>Streptomycetaceae</taxon>
        <taxon>Kitasatospora</taxon>
    </lineage>
</organism>
<reference evidence="4 5" key="1">
    <citation type="submission" date="2019-06" db="EMBL/GenBank/DDBJ databases">
        <title>Sequencing the genomes of 1000 actinobacteria strains.</title>
        <authorList>
            <person name="Klenk H.-P."/>
        </authorList>
    </citation>
    <scope>NUCLEOTIDE SEQUENCE [LARGE SCALE GENOMIC DNA]</scope>
    <source>
        <strain evidence="4 5">DSM 44826</strain>
    </source>
</reference>
<name>A0A561ULY4_9ACTN</name>
<evidence type="ECO:0000256" key="2">
    <source>
        <dbReference type="SAM" id="Phobius"/>
    </source>
</evidence>
<keyword evidence="1" id="KW-0378">Hydrolase</keyword>
<keyword evidence="5" id="KW-1185">Reference proteome</keyword>
<dbReference type="EMBL" id="VIWT01000001">
    <property type="protein sequence ID" value="TWG00360.1"/>
    <property type="molecule type" value="Genomic_DNA"/>
</dbReference>
<dbReference type="PANTHER" id="PTHR43156">
    <property type="entry name" value="STAGE II SPORULATION PROTEIN E-RELATED"/>
    <property type="match status" value="1"/>
</dbReference>
<gene>
    <name evidence="4" type="ORF">FHX73_114235</name>
</gene>
<dbReference type="InterPro" id="IPR052016">
    <property type="entry name" value="Bact_Sigma-Reg"/>
</dbReference>
<dbReference type="RefSeq" id="WP_170304986.1">
    <property type="nucleotide sequence ID" value="NZ_BAAAMZ010000014.1"/>
</dbReference>
<feature type="domain" description="PPM-type phosphatase" evidence="3">
    <location>
        <begin position="149"/>
        <end position="371"/>
    </location>
</feature>
<feature type="transmembrane region" description="Helical" evidence="2">
    <location>
        <begin position="70"/>
        <end position="91"/>
    </location>
</feature>
<keyword evidence="2" id="KW-1133">Transmembrane helix</keyword>
<proteinExistence type="predicted"/>
<sequence>MSGGAEARRIAGSHTPAEADAPPRWVRFLPLLLVLTDLVIEVAFPQATAAGFLLTALPVLVAFGAGPWRTALAGVGALLLQVLLAAHAGHLYEHHHLWVYLSTALASLAGVMLALQRVRQARHLVLAGTVAEALRRTVLHPVPEQVGELRAAVRYRAAQAEVAIGGDLYELAGTRFGTRVLLGDVRGKGLEAVRTVADLLGAFRATAHEVADLGELADLLDRQVRRCALEYGDEELFVTAVLLEHRPGAEELSVVNRGHLDPVLLADGRVQTVHSRPDLPLGLGHLRGQPAPAAGSIPFTAGRTLLLHTDGLTEARDAQGRFYPLAARLATRFHSRSAVSPEQLVSFVTEDLAHHTGAAADDDLALLALAPAV</sequence>
<evidence type="ECO:0000256" key="1">
    <source>
        <dbReference type="ARBA" id="ARBA00022801"/>
    </source>
</evidence>